<protein>
    <submittedName>
        <fullName evidence="3">Plasmid stabilization protein ParE</fullName>
    </submittedName>
</protein>
<proteinExistence type="inferred from homology"/>
<evidence type="ECO:0000256" key="2">
    <source>
        <dbReference type="ARBA" id="ARBA00022649"/>
    </source>
</evidence>
<dbReference type="InterPro" id="IPR007712">
    <property type="entry name" value="RelE/ParE_toxin"/>
</dbReference>
<dbReference type="OrthoDB" id="9798046at2"/>
<evidence type="ECO:0000313" key="3">
    <source>
        <dbReference type="EMBL" id="PPT76865.1"/>
    </source>
</evidence>
<comment type="caution">
    <text evidence="3">The sequence shown here is derived from an EMBL/GenBank/DDBJ whole genome shotgun (WGS) entry which is preliminary data.</text>
</comment>
<dbReference type="Pfam" id="PF05016">
    <property type="entry name" value="ParE_toxin"/>
    <property type="match status" value="1"/>
</dbReference>
<dbReference type="AlphaFoldDB" id="A0A2S6Z6A0"/>
<evidence type="ECO:0000313" key="4">
    <source>
        <dbReference type="Proteomes" id="UP000239898"/>
    </source>
</evidence>
<dbReference type="PANTHER" id="PTHR33755">
    <property type="entry name" value="TOXIN PARE1-RELATED"/>
    <property type="match status" value="1"/>
</dbReference>
<dbReference type="Gene3D" id="3.30.2310.20">
    <property type="entry name" value="RelE-like"/>
    <property type="match status" value="1"/>
</dbReference>
<dbReference type="RefSeq" id="WP_128421893.1">
    <property type="nucleotide sequence ID" value="NZ_CP049017.1"/>
</dbReference>
<dbReference type="Proteomes" id="UP000239898">
    <property type="component" value="Unassembled WGS sequence"/>
</dbReference>
<sequence>MLPILWRESADADLAVIIDYVGQFDLAAAERLWQLLRASVLPLAEHPYLHPQSWRVPGCREIVVTRNYVVLYRVTVAAVEVVAVVHARREFPV</sequence>
<name>A0A2S6Z6A0_9XANT</name>
<dbReference type="InterPro" id="IPR035093">
    <property type="entry name" value="RelE/ParE_toxin_dom_sf"/>
</dbReference>
<keyword evidence="4" id="KW-1185">Reference proteome</keyword>
<organism evidence="3 4">
    <name type="scientific">Xanthomonas theicola</name>
    <dbReference type="NCBI Taxonomy" id="56464"/>
    <lineage>
        <taxon>Bacteria</taxon>
        <taxon>Pseudomonadati</taxon>
        <taxon>Pseudomonadota</taxon>
        <taxon>Gammaproteobacteria</taxon>
        <taxon>Lysobacterales</taxon>
        <taxon>Lysobacteraceae</taxon>
        <taxon>Xanthomonas</taxon>
    </lineage>
</organism>
<comment type="similarity">
    <text evidence="1">Belongs to the RelE toxin family.</text>
</comment>
<keyword evidence="2" id="KW-1277">Toxin-antitoxin system</keyword>
<dbReference type="EMBL" id="MIGX01000190">
    <property type="protein sequence ID" value="PPT76865.1"/>
    <property type="molecule type" value="Genomic_DNA"/>
</dbReference>
<accession>A0A2S6Z6A0</accession>
<evidence type="ECO:0000256" key="1">
    <source>
        <dbReference type="ARBA" id="ARBA00006226"/>
    </source>
</evidence>
<dbReference type="InterPro" id="IPR051803">
    <property type="entry name" value="TA_system_RelE-like_toxin"/>
</dbReference>
<reference evidence="3 4" key="1">
    <citation type="submission" date="2016-08" db="EMBL/GenBank/DDBJ databases">
        <title>Evolution of the type three secretion system and type three effector repertoires in Xanthomonas.</title>
        <authorList>
            <person name="Merda D."/>
            <person name="Briand M."/>
            <person name="Bosis E."/>
            <person name="Rousseau C."/>
            <person name="Portier P."/>
            <person name="Jacques M.-A."/>
            <person name="Fischer-Le Saux M."/>
        </authorList>
    </citation>
    <scope>NUCLEOTIDE SEQUENCE [LARGE SCALE GENOMIC DNA]</scope>
    <source>
        <strain evidence="3 4">CFBP 4691</strain>
    </source>
</reference>
<gene>
    <name evidence="3" type="ORF">XthCFBP4691_19520</name>
</gene>